<keyword evidence="2" id="KW-1185">Reference proteome</keyword>
<reference evidence="1 2" key="1">
    <citation type="submission" date="2017-03" db="EMBL/GenBank/DDBJ databases">
        <title>Genomes of endolithic fungi from Antarctica.</title>
        <authorList>
            <person name="Coleine C."/>
            <person name="Masonjones S."/>
            <person name="Stajich J.E."/>
        </authorList>
    </citation>
    <scope>NUCLEOTIDE SEQUENCE [LARGE SCALE GENOMIC DNA]</scope>
    <source>
        <strain evidence="1 2">CCFEE 5187</strain>
    </source>
</reference>
<proteinExistence type="predicted"/>
<evidence type="ECO:0000313" key="1">
    <source>
        <dbReference type="EMBL" id="TKA76648.1"/>
    </source>
</evidence>
<dbReference type="EMBL" id="NAJN01000227">
    <property type="protein sequence ID" value="TKA76648.1"/>
    <property type="molecule type" value="Genomic_DNA"/>
</dbReference>
<protein>
    <submittedName>
        <fullName evidence="1">Uncharacterized protein</fullName>
    </submittedName>
</protein>
<evidence type="ECO:0000313" key="2">
    <source>
        <dbReference type="Proteomes" id="UP000308768"/>
    </source>
</evidence>
<dbReference type="Proteomes" id="UP000308768">
    <property type="component" value="Unassembled WGS sequence"/>
</dbReference>
<comment type="caution">
    <text evidence="1">The sequence shown here is derived from an EMBL/GenBank/DDBJ whole genome shotgun (WGS) entry which is preliminary data.</text>
</comment>
<accession>A0A4U0XM77</accession>
<gene>
    <name evidence="1" type="ORF">B0A49_01864</name>
</gene>
<name>A0A4U0XM77_9PEZI</name>
<organism evidence="1 2">
    <name type="scientific">Cryomyces minteri</name>
    <dbReference type="NCBI Taxonomy" id="331657"/>
    <lineage>
        <taxon>Eukaryota</taxon>
        <taxon>Fungi</taxon>
        <taxon>Dikarya</taxon>
        <taxon>Ascomycota</taxon>
        <taxon>Pezizomycotina</taxon>
        <taxon>Dothideomycetes</taxon>
        <taxon>Dothideomycetes incertae sedis</taxon>
        <taxon>Cryomyces</taxon>
    </lineage>
</organism>
<dbReference type="AlphaFoldDB" id="A0A4U0XM77"/>
<sequence length="130" mass="14415">MAGDTELWLSGEARGCIVKREVSTLEPYLVPETPLNAMVRERRPELAALQIMEPGNSSVSVYGLQATSVCVCVCVCVSERERERERERKVLYYTKRVTLRICGIVEATEQGRCTLPPPGPNQATGPVHIL</sequence>